<dbReference type="Proteomes" id="UP000054978">
    <property type="component" value="Unassembled WGS sequence"/>
</dbReference>
<organism evidence="3 4">
    <name type="scientific">Caballeronia ptereochthonis</name>
    <dbReference type="NCBI Taxonomy" id="1777144"/>
    <lineage>
        <taxon>Bacteria</taxon>
        <taxon>Pseudomonadati</taxon>
        <taxon>Pseudomonadota</taxon>
        <taxon>Betaproteobacteria</taxon>
        <taxon>Burkholderiales</taxon>
        <taxon>Burkholderiaceae</taxon>
        <taxon>Caballeronia</taxon>
    </lineage>
</organism>
<sequence length="190" mass="19474">MKKTALDFWVGLFVVLGFVALLFLALKAGNMSSLSFQQTYAVKLKFDNIGGLKARAPVKSAGVTVGRVGSIGFDENTYQAVVTIDIDKQYQFPKDSSAKILTSGLLGEQYIGLEPGGDDQMLKDGDTITMTQSAVVLENLIGQFLYNKAADSGASKPAAAAAPAPAFPGAASAMGASSAAGANAASGAAQ</sequence>
<protein>
    <submittedName>
        <fullName evidence="3">ABC transporter substrate-binding protein</fullName>
    </submittedName>
</protein>
<evidence type="ECO:0000256" key="1">
    <source>
        <dbReference type="SAM" id="Phobius"/>
    </source>
</evidence>
<dbReference type="EMBL" id="FCOB02000038">
    <property type="protein sequence ID" value="SAK98740.1"/>
    <property type="molecule type" value="Genomic_DNA"/>
</dbReference>
<dbReference type="STRING" id="1777144.AWB83_05956"/>
<accession>A0A158DWE7</accession>
<reference evidence="3" key="1">
    <citation type="submission" date="2016-01" db="EMBL/GenBank/DDBJ databases">
        <authorList>
            <person name="Peeters C."/>
        </authorList>
    </citation>
    <scope>NUCLEOTIDE SEQUENCE [LARGE SCALE GENOMIC DNA]</scope>
    <source>
        <strain evidence="3">LMG 29326</strain>
    </source>
</reference>
<dbReference type="GO" id="GO:0005548">
    <property type="term" value="F:phospholipid transporter activity"/>
    <property type="evidence" value="ECO:0007669"/>
    <property type="project" value="TreeGrafter"/>
</dbReference>
<dbReference type="PANTHER" id="PTHR33371">
    <property type="entry name" value="INTERMEMBRANE PHOSPHOLIPID TRANSPORT SYSTEM BINDING PROTEIN MLAD-RELATED"/>
    <property type="match status" value="1"/>
</dbReference>
<keyword evidence="4" id="KW-1185">Reference proteome</keyword>
<feature type="transmembrane region" description="Helical" evidence="1">
    <location>
        <begin position="6"/>
        <end position="26"/>
    </location>
</feature>
<name>A0A158DWE7_9BURK</name>
<dbReference type="OrthoDB" id="9788420at2"/>
<dbReference type="InterPro" id="IPR030970">
    <property type="entry name" value="ABC_MlaD"/>
</dbReference>
<evidence type="ECO:0000259" key="2">
    <source>
        <dbReference type="Pfam" id="PF02470"/>
    </source>
</evidence>
<dbReference type="PANTHER" id="PTHR33371:SF4">
    <property type="entry name" value="INTERMEMBRANE PHOSPHOLIPID TRANSPORT SYSTEM BINDING PROTEIN MLAD"/>
    <property type="match status" value="1"/>
</dbReference>
<dbReference type="RefSeq" id="WP_087049277.1">
    <property type="nucleotide sequence ID" value="NZ_FCOB02000038.1"/>
</dbReference>
<dbReference type="InterPro" id="IPR003399">
    <property type="entry name" value="Mce/MlaD"/>
</dbReference>
<dbReference type="InterPro" id="IPR052336">
    <property type="entry name" value="MlaD_Phospholipid_Transporter"/>
</dbReference>
<keyword evidence="1" id="KW-1133">Transmembrane helix</keyword>
<feature type="domain" description="Mce/MlaD" evidence="2">
    <location>
        <begin position="38"/>
        <end position="116"/>
    </location>
</feature>
<keyword evidence="1" id="KW-0812">Transmembrane</keyword>
<gene>
    <name evidence="3" type="ORF">AWB83_05956</name>
</gene>
<keyword evidence="1" id="KW-0472">Membrane</keyword>
<dbReference type="Pfam" id="PF02470">
    <property type="entry name" value="MlaD"/>
    <property type="match status" value="1"/>
</dbReference>
<dbReference type="NCBIfam" id="TIGR04430">
    <property type="entry name" value="OM_asym_MlaD"/>
    <property type="match status" value="1"/>
</dbReference>
<comment type="caution">
    <text evidence="3">The sequence shown here is derived from an EMBL/GenBank/DDBJ whole genome shotgun (WGS) entry which is preliminary data.</text>
</comment>
<proteinExistence type="predicted"/>
<evidence type="ECO:0000313" key="4">
    <source>
        <dbReference type="Proteomes" id="UP000054978"/>
    </source>
</evidence>
<evidence type="ECO:0000313" key="3">
    <source>
        <dbReference type="EMBL" id="SAK98740.1"/>
    </source>
</evidence>
<dbReference type="AlphaFoldDB" id="A0A158DWE7"/>
<dbReference type="GO" id="GO:0005543">
    <property type="term" value="F:phospholipid binding"/>
    <property type="evidence" value="ECO:0007669"/>
    <property type="project" value="TreeGrafter"/>
</dbReference>